<accession>A0AA96GAC4</accession>
<evidence type="ECO:0000256" key="2">
    <source>
        <dbReference type="PROSITE-ProRule" id="PRU00169"/>
    </source>
</evidence>
<reference evidence="4 5" key="1">
    <citation type="submission" date="2023-01" db="EMBL/GenBank/DDBJ databases">
        <title>Cultivation and genomic characterization of new, ubiquitous marine nitrite-oxidizing bacteria from the Nitrospirales.</title>
        <authorList>
            <person name="Mueller A.J."/>
            <person name="Daebeler A."/>
            <person name="Herbold C.W."/>
            <person name="Kirkegaard R.H."/>
            <person name="Daims H."/>
        </authorList>
    </citation>
    <scope>NUCLEOTIDE SEQUENCE [LARGE SCALE GENOMIC DNA]</scope>
    <source>
        <strain evidence="4 5">VA</strain>
    </source>
</reference>
<dbReference type="GO" id="GO:0000160">
    <property type="term" value="P:phosphorelay signal transduction system"/>
    <property type="evidence" value="ECO:0007669"/>
    <property type="project" value="InterPro"/>
</dbReference>
<evidence type="ECO:0000259" key="3">
    <source>
        <dbReference type="PROSITE" id="PS50110"/>
    </source>
</evidence>
<dbReference type="InterPro" id="IPR001789">
    <property type="entry name" value="Sig_transdc_resp-reg_receiver"/>
</dbReference>
<dbReference type="PANTHER" id="PTHR44591">
    <property type="entry name" value="STRESS RESPONSE REGULATOR PROTEIN 1"/>
    <property type="match status" value="1"/>
</dbReference>
<sequence>MEQTVLIIEDDESISKALEVRLQSRGFRVTIAFDAIMGMQKAAELLPQAILLDITLPGGNGLSLAERLKNSDRTQKIPIIFLTASKQADLRRSAIAVGGAALFEKPYDFEYLLAALRAVIQHPTVRLAI</sequence>
<dbReference type="PANTHER" id="PTHR44591:SF3">
    <property type="entry name" value="RESPONSE REGULATORY DOMAIN-CONTAINING PROTEIN"/>
    <property type="match status" value="1"/>
</dbReference>
<evidence type="ECO:0000256" key="1">
    <source>
        <dbReference type="ARBA" id="ARBA00022553"/>
    </source>
</evidence>
<proteinExistence type="predicted"/>
<dbReference type="SUPFAM" id="SSF52172">
    <property type="entry name" value="CheY-like"/>
    <property type="match status" value="1"/>
</dbReference>
<dbReference type="KEGG" id="nall:PP769_10955"/>
<organism evidence="4 5">
    <name type="scientific">Candidatus Nitrospira allomarina</name>
    <dbReference type="NCBI Taxonomy" id="3020900"/>
    <lineage>
        <taxon>Bacteria</taxon>
        <taxon>Pseudomonadati</taxon>
        <taxon>Nitrospirota</taxon>
        <taxon>Nitrospiria</taxon>
        <taxon>Nitrospirales</taxon>
        <taxon>Nitrospiraceae</taxon>
        <taxon>Nitrospira</taxon>
    </lineage>
</organism>
<keyword evidence="5" id="KW-1185">Reference proteome</keyword>
<evidence type="ECO:0000313" key="4">
    <source>
        <dbReference type="EMBL" id="WNM56500.1"/>
    </source>
</evidence>
<dbReference type="Gene3D" id="3.40.50.2300">
    <property type="match status" value="1"/>
</dbReference>
<keyword evidence="1 2" id="KW-0597">Phosphoprotein</keyword>
<dbReference type="Proteomes" id="UP001302719">
    <property type="component" value="Chromosome"/>
</dbReference>
<feature type="modified residue" description="4-aspartylphosphate" evidence="2">
    <location>
        <position position="53"/>
    </location>
</feature>
<dbReference type="SMART" id="SM00448">
    <property type="entry name" value="REC"/>
    <property type="match status" value="1"/>
</dbReference>
<name>A0AA96GAC4_9BACT</name>
<dbReference type="InterPro" id="IPR011006">
    <property type="entry name" value="CheY-like_superfamily"/>
</dbReference>
<protein>
    <submittedName>
        <fullName evidence="4">Response regulator</fullName>
    </submittedName>
</protein>
<gene>
    <name evidence="4" type="ORF">PP769_10955</name>
</gene>
<evidence type="ECO:0000313" key="5">
    <source>
        <dbReference type="Proteomes" id="UP001302719"/>
    </source>
</evidence>
<dbReference type="InterPro" id="IPR050595">
    <property type="entry name" value="Bact_response_regulator"/>
</dbReference>
<dbReference type="AlphaFoldDB" id="A0AA96GAC4"/>
<dbReference type="Pfam" id="PF00072">
    <property type="entry name" value="Response_reg"/>
    <property type="match status" value="1"/>
</dbReference>
<dbReference type="EMBL" id="CP116967">
    <property type="protein sequence ID" value="WNM56500.1"/>
    <property type="molecule type" value="Genomic_DNA"/>
</dbReference>
<dbReference type="RefSeq" id="WP_312640092.1">
    <property type="nucleotide sequence ID" value="NZ_CP116967.1"/>
</dbReference>
<dbReference type="PROSITE" id="PS50110">
    <property type="entry name" value="RESPONSE_REGULATORY"/>
    <property type="match status" value="1"/>
</dbReference>
<feature type="domain" description="Response regulatory" evidence="3">
    <location>
        <begin position="4"/>
        <end position="120"/>
    </location>
</feature>